<accession>A0ABD3UZU6</accession>
<evidence type="ECO:0000313" key="2">
    <source>
        <dbReference type="EMBL" id="KAL3854946.1"/>
    </source>
</evidence>
<keyword evidence="3" id="KW-1185">Reference proteome</keyword>
<sequence length="284" mass="31276">MQTEVEGAKASIKQLEKRVLKIGQDVSSIDRNIKELMKMVSSSSPRYSPEETMPSTPYTPISRPVFSFDPSCGEDALSVGRMLKCDQCSYSNAPSFQSVNEISNKSQGSLLLGTSRKQDVNENILSPRKPPDIRLNKSSDALLTLGGNKSLKPHEPLIRRHSDGPVERKQTAPGRDPFEVQNEQESKQQSSCVVAAPYHEMKTLGQEFIVGGDDAEKPIRLSEIHSNGCIGNMSSVNHPTFHNRAETTFETGGGTETIEIITSPQSVTHVHKRLDGMILRTTDL</sequence>
<organism evidence="2 3">
    <name type="scientific">Sinanodonta woodiana</name>
    <name type="common">Chinese pond mussel</name>
    <name type="synonym">Anodonta woodiana</name>
    <dbReference type="NCBI Taxonomy" id="1069815"/>
    <lineage>
        <taxon>Eukaryota</taxon>
        <taxon>Metazoa</taxon>
        <taxon>Spiralia</taxon>
        <taxon>Lophotrochozoa</taxon>
        <taxon>Mollusca</taxon>
        <taxon>Bivalvia</taxon>
        <taxon>Autobranchia</taxon>
        <taxon>Heteroconchia</taxon>
        <taxon>Palaeoheterodonta</taxon>
        <taxon>Unionida</taxon>
        <taxon>Unionoidea</taxon>
        <taxon>Unionidae</taxon>
        <taxon>Unioninae</taxon>
        <taxon>Sinanodonta</taxon>
    </lineage>
</organism>
<feature type="compositionally biased region" description="Basic and acidic residues" evidence="1">
    <location>
        <begin position="152"/>
        <end position="170"/>
    </location>
</feature>
<feature type="region of interest" description="Disordered" evidence="1">
    <location>
        <begin position="145"/>
        <end position="190"/>
    </location>
</feature>
<proteinExistence type="predicted"/>
<feature type="compositionally biased region" description="Polar residues" evidence="1">
    <location>
        <begin position="181"/>
        <end position="190"/>
    </location>
</feature>
<protein>
    <submittedName>
        <fullName evidence="2">Uncharacterized protein</fullName>
    </submittedName>
</protein>
<reference evidence="2 3" key="1">
    <citation type="submission" date="2024-11" db="EMBL/GenBank/DDBJ databases">
        <title>Chromosome-level genome assembly of the freshwater bivalve Anodonta woodiana.</title>
        <authorList>
            <person name="Chen X."/>
        </authorList>
    </citation>
    <scope>NUCLEOTIDE SEQUENCE [LARGE SCALE GENOMIC DNA]</scope>
    <source>
        <strain evidence="2">MN2024</strain>
        <tissue evidence="2">Gills</tissue>
    </source>
</reference>
<dbReference type="AlphaFoldDB" id="A0ABD3UZU6"/>
<name>A0ABD3UZU6_SINWO</name>
<dbReference type="Proteomes" id="UP001634394">
    <property type="component" value="Unassembled WGS sequence"/>
</dbReference>
<evidence type="ECO:0000256" key="1">
    <source>
        <dbReference type="SAM" id="MobiDB-lite"/>
    </source>
</evidence>
<comment type="caution">
    <text evidence="2">The sequence shown here is derived from an EMBL/GenBank/DDBJ whole genome shotgun (WGS) entry which is preliminary data.</text>
</comment>
<gene>
    <name evidence="2" type="ORF">ACJMK2_014181</name>
</gene>
<dbReference type="EMBL" id="JBJQND010000014">
    <property type="protein sequence ID" value="KAL3854946.1"/>
    <property type="molecule type" value="Genomic_DNA"/>
</dbReference>
<evidence type="ECO:0000313" key="3">
    <source>
        <dbReference type="Proteomes" id="UP001634394"/>
    </source>
</evidence>